<sequence>MDRRFFLKSSAYGLAGLTMVALPVGHILANQLANQRRPLAVGIIGFGSRGSGIASIIRTVPGIVLHAYSDILESQLQLAGRQFTEAKAYADYRKLLENPAIEAVIIALPEHLHYPAAVAALQAGKHVYLEKTMVHTMEEAERLVQTAARYPKQVLQIGHQYRYYQLYHRVLEVIREGFIGDVKQYECQYHRNSDWRRPVSDPKLERQINWRMYKEYSGGLMTELCAHQVDILNWFNGSPPASVVAIGGIDYWKDGRETYDNIRAIYAYPNGVKASVSSILSNAYNGYSIRILGSKGTIVVQRTKALAYPESVKAQLTTVDGVTGATAESWGQGKPLELTFSNQDGQNRDPTAYALMDFVSCIGEGRKPFSNVETGKDTAKAVLLANKAAEQGTMQYLI</sequence>
<keyword evidence="1" id="KW-1133">Transmembrane helix</keyword>
<reference evidence="5" key="1">
    <citation type="journal article" date="2019" name="Int. J. Syst. Evol. Microbiol.">
        <title>The Global Catalogue of Microorganisms (GCM) 10K type strain sequencing project: providing services to taxonomists for standard genome sequencing and annotation.</title>
        <authorList>
            <consortium name="The Broad Institute Genomics Platform"/>
            <consortium name="The Broad Institute Genome Sequencing Center for Infectious Disease"/>
            <person name="Wu L."/>
            <person name="Ma J."/>
        </authorList>
    </citation>
    <scope>NUCLEOTIDE SEQUENCE [LARGE SCALE GENOMIC DNA]</scope>
    <source>
        <strain evidence="5">KCTC 52416</strain>
    </source>
</reference>
<dbReference type="Gene3D" id="3.30.360.10">
    <property type="entry name" value="Dihydrodipicolinate Reductase, domain 2"/>
    <property type="match status" value="1"/>
</dbReference>
<dbReference type="EMBL" id="JBHRTA010000037">
    <property type="protein sequence ID" value="MFC3198320.1"/>
    <property type="molecule type" value="Genomic_DNA"/>
</dbReference>
<accession>A0ABV7JJS9</accession>
<comment type="caution">
    <text evidence="4">The sequence shown here is derived from an EMBL/GenBank/DDBJ whole genome shotgun (WGS) entry which is preliminary data.</text>
</comment>
<keyword evidence="1" id="KW-0472">Membrane</keyword>
<name>A0ABV7JJS9_9SPHI</name>
<dbReference type="Gene3D" id="3.40.50.720">
    <property type="entry name" value="NAD(P)-binding Rossmann-like Domain"/>
    <property type="match status" value="1"/>
</dbReference>
<dbReference type="RefSeq" id="WP_379022864.1">
    <property type="nucleotide sequence ID" value="NZ_JBHRTA010000037.1"/>
</dbReference>
<dbReference type="InterPro" id="IPR036291">
    <property type="entry name" value="NAD(P)-bd_dom_sf"/>
</dbReference>
<evidence type="ECO:0000259" key="3">
    <source>
        <dbReference type="Pfam" id="PF22725"/>
    </source>
</evidence>
<feature type="transmembrane region" description="Helical" evidence="1">
    <location>
        <begin position="12"/>
        <end position="29"/>
    </location>
</feature>
<dbReference type="PANTHER" id="PTHR43818">
    <property type="entry name" value="BCDNA.GH03377"/>
    <property type="match status" value="1"/>
</dbReference>
<evidence type="ECO:0000259" key="2">
    <source>
        <dbReference type="Pfam" id="PF01408"/>
    </source>
</evidence>
<proteinExistence type="predicted"/>
<feature type="domain" description="GFO/IDH/MocA-like oxidoreductase" evidence="3">
    <location>
        <begin position="167"/>
        <end position="299"/>
    </location>
</feature>
<keyword evidence="1" id="KW-0812">Transmembrane</keyword>
<dbReference type="SUPFAM" id="SSF55347">
    <property type="entry name" value="Glyceraldehyde-3-phosphate dehydrogenase-like, C-terminal domain"/>
    <property type="match status" value="1"/>
</dbReference>
<gene>
    <name evidence="4" type="ORF">ACFOET_11915</name>
</gene>
<dbReference type="Pfam" id="PF22725">
    <property type="entry name" value="GFO_IDH_MocA_C3"/>
    <property type="match status" value="1"/>
</dbReference>
<evidence type="ECO:0000256" key="1">
    <source>
        <dbReference type="SAM" id="Phobius"/>
    </source>
</evidence>
<dbReference type="PANTHER" id="PTHR43818:SF12">
    <property type="entry name" value="NADH-DEPENDENT DEHYDROGENASE-RELATED"/>
    <property type="match status" value="1"/>
</dbReference>
<organism evidence="4 5">
    <name type="scientific">Parapedobacter deserti</name>
    <dbReference type="NCBI Taxonomy" id="1912957"/>
    <lineage>
        <taxon>Bacteria</taxon>
        <taxon>Pseudomonadati</taxon>
        <taxon>Bacteroidota</taxon>
        <taxon>Sphingobacteriia</taxon>
        <taxon>Sphingobacteriales</taxon>
        <taxon>Sphingobacteriaceae</taxon>
        <taxon>Parapedobacter</taxon>
    </lineage>
</organism>
<protein>
    <submittedName>
        <fullName evidence="4">Gfo/Idh/MocA family protein</fullName>
    </submittedName>
</protein>
<dbReference type="InterPro" id="IPR055170">
    <property type="entry name" value="GFO_IDH_MocA-like_dom"/>
</dbReference>
<dbReference type="InterPro" id="IPR000683">
    <property type="entry name" value="Gfo/Idh/MocA-like_OxRdtase_N"/>
</dbReference>
<evidence type="ECO:0000313" key="4">
    <source>
        <dbReference type="EMBL" id="MFC3198320.1"/>
    </source>
</evidence>
<keyword evidence="5" id="KW-1185">Reference proteome</keyword>
<dbReference type="SUPFAM" id="SSF51735">
    <property type="entry name" value="NAD(P)-binding Rossmann-fold domains"/>
    <property type="match status" value="1"/>
</dbReference>
<dbReference type="Proteomes" id="UP001595526">
    <property type="component" value="Unassembled WGS sequence"/>
</dbReference>
<feature type="domain" description="Gfo/Idh/MocA-like oxidoreductase N-terminal" evidence="2">
    <location>
        <begin position="40"/>
        <end position="156"/>
    </location>
</feature>
<dbReference type="InterPro" id="IPR050463">
    <property type="entry name" value="Gfo/Idh/MocA_oxidrdct_glycsds"/>
</dbReference>
<dbReference type="Pfam" id="PF01408">
    <property type="entry name" value="GFO_IDH_MocA"/>
    <property type="match status" value="1"/>
</dbReference>
<evidence type="ECO:0000313" key="5">
    <source>
        <dbReference type="Proteomes" id="UP001595526"/>
    </source>
</evidence>